<proteinExistence type="inferred from homology"/>
<keyword evidence="4 7" id="KW-0460">Magnesium</keyword>
<dbReference type="InterPro" id="IPR011766">
    <property type="entry name" value="TPP_enzyme_TPP-bd"/>
</dbReference>
<keyword evidence="2 7" id="KW-0808">Transferase</keyword>
<protein>
    <recommendedName>
        <fullName evidence="7">2-succinyl-5-enolpyruvyl-6-hydroxy-3-cyclohexene-1-carboxylate synthase</fullName>
        <shortName evidence="7">SEPHCHC synthase</shortName>
        <ecNumber evidence="7">2.2.1.9</ecNumber>
    </recommendedName>
    <alternativeName>
        <fullName evidence="7">Menaquinone biosynthesis protein MenD</fullName>
    </alternativeName>
</protein>
<sequence length="583" mass="65152">MSNYQVAMTDYLATFIEELIQAGVKEAIISPGSRSTPLAILMAEHPALKIYVDVDERSAGFFALGIAKAGKRPVVLLCTSGTAAANYMPAVAEAKLSEIPLLVLTADRPHELRNVGAPQAMDQVHLYSTHVKYFTDMALPENSVEMLRYAKWQGSKAVDIAMTAPRGPVHLNFPLREPLVPILDPSPFTQEKAIRHTHIYYAHQVIQPELIQQIIASCEGKKGMIIVGPNSKKEFAEPLAAFAKQIKWPILADPLSGLRTYGDTDNTVIDQYDTFLREQDLVTELIPEVIIRFGAMPVSKSLMKWIEQFEDSLYYLVDSGNEWKDPTKQATDIIHCDERFLVDALAKDFKKATSSDWLQSWQHFNKATETVVNEYLTTLTEANEGQLIRWIREYLPTKSGLFIGNSMPIRDVDTFFNKTNKSIKLLANRGANGIDGVISSALGSGTVIQPMYLVIGDLSFYHDMNGLAMAQKYGLNLTIILVNNSGGGIFSFLPQATLPKHFETLFGTELALNFETIAELYQGNYQAPKTQEEFHEAMDLASFHKGLDIIEIKTNRYENVASHRELYQAVSKALKDHGYGYEN</sequence>
<dbReference type="AlphaFoldDB" id="A0A0R2HVS5"/>
<dbReference type="PANTHER" id="PTHR42916">
    <property type="entry name" value="2-SUCCINYL-5-ENOLPYRUVYL-6-HYDROXY-3-CYCLOHEXENE-1-CARBOXYLATE SYNTHASE"/>
    <property type="match status" value="1"/>
</dbReference>
<dbReference type="GO" id="GO:0070204">
    <property type="term" value="F:2-succinyl-5-enolpyruvyl-6-hydroxy-3-cyclohexene-1-carboxylic-acid synthase activity"/>
    <property type="evidence" value="ECO:0007669"/>
    <property type="project" value="UniProtKB-UniRule"/>
</dbReference>
<name>A0A0R2HVS5_CARDV</name>
<feature type="domain" description="Thiamine pyrophosphate enzyme N-terminal TPP-binding" evidence="9">
    <location>
        <begin position="14"/>
        <end position="125"/>
    </location>
</feature>
<dbReference type="HAMAP" id="MF_01659">
    <property type="entry name" value="MenD"/>
    <property type="match status" value="1"/>
</dbReference>
<dbReference type="GO" id="GO:0000287">
    <property type="term" value="F:magnesium ion binding"/>
    <property type="evidence" value="ECO:0007669"/>
    <property type="project" value="UniProtKB-UniRule"/>
</dbReference>
<keyword evidence="3 7" id="KW-0479">Metal-binding</keyword>
<comment type="catalytic activity">
    <reaction evidence="7">
        <text>isochorismate + 2-oxoglutarate + H(+) = 5-enolpyruvoyl-6-hydroxy-2-succinyl-cyclohex-3-ene-1-carboxylate + CO2</text>
        <dbReference type="Rhea" id="RHEA:25593"/>
        <dbReference type="ChEBI" id="CHEBI:15378"/>
        <dbReference type="ChEBI" id="CHEBI:16526"/>
        <dbReference type="ChEBI" id="CHEBI:16810"/>
        <dbReference type="ChEBI" id="CHEBI:29780"/>
        <dbReference type="ChEBI" id="CHEBI:58818"/>
        <dbReference type="EC" id="2.2.1.9"/>
    </reaction>
</comment>
<evidence type="ECO:0000256" key="3">
    <source>
        <dbReference type="ARBA" id="ARBA00022723"/>
    </source>
</evidence>
<comment type="subunit">
    <text evidence="7">Homodimer.</text>
</comment>
<evidence type="ECO:0000256" key="1">
    <source>
        <dbReference type="ARBA" id="ARBA00022428"/>
    </source>
</evidence>
<dbReference type="NCBIfam" id="TIGR00173">
    <property type="entry name" value="menD"/>
    <property type="match status" value="1"/>
</dbReference>
<dbReference type="PANTHER" id="PTHR42916:SF1">
    <property type="entry name" value="PROTEIN PHYLLO, CHLOROPLASTIC"/>
    <property type="match status" value="1"/>
</dbReference>
<dbReference type="Gene3D" id="3.40.50.1220">
    <property type="entry name" value="TPP-binding domain"/>
    <property type="match status" value="1"/>
</dbReference>
<dbReference type="SUPFAM" id="SSF52518">
    <property type="entry name" value="Thiamin diphosphate-binding fold (THDP-binding)"/>
    <property type="match status" value="2"/>
</dbReference>
<dbReference type="UniPathway" id="UPA01057">
    <property type="reaction ID" value="UER00164"/>
</dbReference>
<dbReference type="InterPro" id="IPR004433">
    <property type="entry name" value="MenaQ_synth_MenD"/>
</dbReference>
<dbReference type="RefSeq" id="WP_034572972.1">
    <property type="nucleotide sequence ID" value="NZ_JQBS01000024.1"/>
</dbReference>
<comment type="similarity">
    <text evidence="7">Belongs to the TPP enzyme family. MenD subfamily.</text>
</comment>
<evidence type="ECO:0000259" key="9">
    <source>
        <dbReference type="Pfam" id="PF02776"/>
    </source>
</evidence>
<evidence type="ECO:0000256" key="7">
    <source>
        <dbReference type="HAMAP-Rule" id="MF_01659"/>
    </source>
</evidence>
<dbReference type="InterPro" id="IPR029061">
    <property type="entry name" value="THDP-binding"/>
</dbReference>
<dbReference type="PIRSF" id="PIRSF004983">
    <property type="entry name" value="MenD"/>
    <property type="match status" value="1"/>
</dbReference>
<gene>
    <name evidence="7" type="primary">menD</name>
    <name evidence="11" type="ORF">IV74_GL000912</name>
</gene>
<dbReference type="Pfam" id="PF16582">
    <property type="entry name" value="TPP_enzyme_M_2"/>
    <property type="match status" value="1"/>
</dbReference>
<keyword evidence="12" id="KW-1185">Reference proteome</keyword>
<evidence type="ECO:0000313" key="12">
    <source>
        <dbReference type="Proteomes" id="UP000051658"/>
    </source>
</evidence>
<dbReference type="PATRIC" id="fig|1449336.4.peg.933"/>
<dbReference type="GeneID" id="89589989"/>
<dbReference type="GO" id="GO:0030976">
    <property type="term" value="F:thiamine pyrophosphate binding"/>
    <property type="evidence" value="ECO:0007669"/>
    <property type="project" value="UniProtKB-UniRule"/>
</dbReference>
<dbReference type="InterPro" id="IPR029035">
    <property type="entry name" value="DHS-like_NAD/FAD-binding_dom"/>
</dbReference>
<evidence type="ECO:0000259" key="10">
    <source>
        <dbReference type="Pfam" id="PF16582"/>
    </source>
</evidence>
<dbReference type="CDD" id="cd07037">
    <property type="entry name" value="TPP_PYR_MenD"/>
    <property type="match status" value="1"/>
</dbReference>
<dbReference type="Proteomes" id="UP000051658">
    <property type="component" value="Unassembled WGS sequence"/>
</dbReference>
<comment type="pathway">
    <text evidence="7">Quinol/quinone metabolism; menaquinone biosynthesis.</text>
</comment>
<comment type="caution">
    <text evidence="11">The sequence shown here is derived from an EMBL/GenBank/DDBJ whole genome shotgun (WGS) entry which is preliminary data.</text>
</comment>
<dbReference type="eggNOG" id="COG1165">
    <property type="taxonomic scope" value="Bacteria"/>
</dbReference>
<keyword evidence="6 7" id="KW-0464">Manganese</keyword>
<dbReference type="GO" id="GO:0009234">
    <property type="term" value="P:menaquinone biosynthetic process"/>
    <property type="evidence" value="ECO:0007669"/>
    <property type="project" value="UniProtKB-UniRule"/>
</dbReference>
<comment type="pathway">
    <text evidence="7">Quinol/quinone metabolism; 1,4-dihydroxy-2-naphthoate biosynthesis; 1,4-dihydroxy-2-naphthoate from chorismate: step 2/7.</text>
</comment>
<dbReference type="InterPro" id="IPR032264">
    <property type="entry name" value="MenD_middle"/>
</dbReference>
<evidence type="ECO:0000259" key="8">
    <source>
        <dbReference type="Pfam" id="PF02775"/>
    </source>
</evidence>
<accession>A0A0R2HVS5</accession>
<comment type="function">
    <text evidence="7">Catalyzes the thiamine diphosphate-dependent decarboxylation of 2-oxoglutarate and the subsequent addition of the resulting succinic semialdehyde-thiamine pyrophosphate anion to isochorismate to yield 2-succinyl-5-enolpyruvyl-6-hydroxy-3-cyclohexene-1-carboxylate (SEPHCHC).</text>
</comment>
<reference evidence="11 12" key="1">
    <citation type="journal article" date="2015" name="Genome Announc.">
        <title>Expanding the biotechnology potential of lactobacilli through comparative genomics of 213 strains and associated genera.</title>
        <authorList>
            <person name="Sun Z."/>
            <person name="Harris H.M."/>
            <person name="McCann A."/>
            <person name="Guo C."/>
            <person name="Argimon S."/>
            <person name="Zhang W."/>
            <person name="Yang X."/>
            <person name="Jeffery I.B."/>
            <person name="Cooney J.C."/>
            <person name="Kagawa T.F."/>
            <person name="Liu W."/>
            <person name="Song Y."/>
            <person name="Salvetti E."/>
            <person name="Wrobel A."/>
            <person name="Rasinkangas P."/>
            <person name="Parkhill J."/>
            <person name="Rea M.C."/>
            <person name="O'Sullivan O."/>
            <person name="Ritari J."/>
            <person name="Douillard F.P."/>
            <person name="Paul Ross R."/>
            <person name="Yang R."/>
            <person name="Briner A.E."/>
            <person name="Felis G.E."/>
            <person name="de Vos W.M."/>
            <person name="Barrangou R."/>
            <person name="Klaenhammer T.R."/>
            <person name="Caufield P.W."/>
            <person name="Cui Y."/>
            <person name="Zhang H."/>
            <person name="O'Toole P.W."/>
        </authorList>
    </citation>
    <scope>NUCLEOTIDE SEQUENCE [LARGE SCALE GENOMIC DNA]</scope>
    <source>
        <strain evidence="11 12">DSM 20623</strain>
    </source>
</reference>
<dbReference type="Gene3D" id="3.40.50.970">
    <property type="match status" value="2"/>
</dbReference>
<evidence type="ECO:0000256" key="2">
    <source>
        <dbReference type="ARBA" id="ARBA00022679"/>
    </source>
</evidence>
<evidence type="ECO:0000256" key="4">
    <source>
        <dbReference type="ARBA" id="ARBA00022842"/>
    </source>
</evidence>
<dbReference type="SUPFAM" id="SSF52467">
    <property type="entry name" value="DHS-like NAD/FAD-binding domain"/>
    <property type="match status" value="1"/>
</dbReference>
<comment type="cofactor">
    <cofactor evidence="7">
        <name>thiamine diphosphate</name>
        <dbReference type="ChEBI" id="CHEBI:58937"/>
    </cofactor>
    <text evidence="7">Binds 1 thiamine pyrophosphate per subunit.</text>
</comment>
<keyword evidence="1 7" id="KW-0474">Menaquinone biosynthesis</keyword>
<feature type="domain" description="Thiamine pyrophosphate enzyme TPP-binding" evidence="8">
    <location>
        <begin position="441"/>
        <end position="551"/>
    </location>
</feature>
<comment type="cofactor">
    <cofactor evidence="7">
        <name>Mg(2+)</name>
        <dbReference type="ChEBI" id="CHEBI:18420"/>
    </cofactor>
    <cofactor evidence="7">
        <name>Mn(2+)</name>
        <dbReference type="ChEBI" id="CHEBI:29035"/>
    </cofactor>
</comment>
<dbReference type="InterPro" id="IPR012001">
    <property type="entry name" value="Thiamin_PyroP_enz_TPP-bd_dom"/>
</dbReference>
<dbReference type="Pfam" id="PF02776">
    <property type="entry name" value="TPP_enzyme_N"/>
    <property type="match status" value="1"/>
</dbReference>
<evidence type="ECO:0000256" key="6">
    <source>
        <dbReference type="ARBA" id="ARBA00023211"/>
    </source>
</evidence>
<feature type="domain" description="Menaquinone biosynthesis protein MenD middle" evidence="10">
    <location>
        <begin position="200"/>
        <end position="403"/>
    </location>
</feature>
<dbReference type="GO" id="GO:0030145">
    <property type="term" value="F:manganese ion binding"/>
    <property type="evidence" value="ECO:0007669"/>
    <property type="project" value="UniProtKB-UniRule"/>
</dbReference>
<dbReference type="UniPathway" id="UPA00079"/>
<dbReference type="EC" id="2.2.1.9" evidence="7"/>
<evidence type="ECO:0000313" key="11">
    <source>
        <dbReference type="EMBL" id="KRN56664.1"/>
    </source>
</evidence>
<organism evidence="11 12">
    <name type="scientific">Carnobacterium divergens DSM 20623</name>
    <dbReference type="NCBI Taxonomy" id="1449336"/>
    <lineage>
        <taxon>Bacteria</taxon>
        <taxon>Bacillati</taxon>
        <taxon>Bacillota</taxon>
        <taxon>Bacilli</taxon>
        <taxon>Lactobacillales</taxon>
        <taxon>Carnobacteriaceae</taxon>
        <taxon>Carnobacterium</taxon>
    </lineage>
</organism>
<dbReference type="Pfam" id="PF02775">
    <property type="entry name" value="TPP_enzyme_C"/>
    <property type="match status" value="1"/>
</dbReference>
<dbReference type="EMBL" id="JQBS01000024">
    <property type="protein sequence ID" value="KRN56664.1"/>
    <property type="molecule type" value="Genomic_DNA"/>
</dbReference>
<keyword evidence="5 7" id="KW-0786">Thiamine pyrophosphate</keyword>
<dbReference type="CDD" id="cd02009">
    <property type="entry name" value="TPP_SHCHC_synthase"/>
    <property type="match status" value="1"/>
</dbReference>
<evidence type="ECO:0000256" key="5">
    <source>
        <dbReference type="ARBA" id="ARBA00023052"/>
    </source>
</evidence>